<reference evidence="7" key="1">
    <citation type="submission" date="2015-12" db="EMBL/GenBank/DDBJ databases">
        <title>De novo transcriptome assembly of four potential Pierce s Disease insect vectors from Arizona vineyards.</title>
        <authorList>
            <person name="Tassone E.E."/>
        </authorList>
    </citation>
    <scope>NUCLEOTIDE SEQUENCE</scope>
</reference>
<evidence type="ECO:0000313" key="7">
    <source>
        <dbReference type="EMBL" id="JAS19687.1"/>
    </source>
</evidence>
<dbReference type="PROSITE" id="PS50011">
    <property type="entry name" value="PROTEIN_KINASE_DOM"/>
    <property type="match status" value="1"/>
</dbReference>
<dbReference type="GO" id="GO:0005524">
    <property type="term" value="F:ATP binding"/>
    <property type="evidence" value="ECO:0007669"/>
    <property type="project" value="UniProtKB-UniRule"/>
</dbReference>
<organism evidence="7">
    <name type="scientific">Clastoptera arizonana</name>
    <name type="common">Arizona spittle bug</name>
    <dbReference type="NCBI Taxonomy" id="38151"/>
    <lineage>
        <taxon>Eukaryota</taxon>
        <taxon>Metazoa</taxon>
        <taxon>Ecdysozoa</taxon>
        <taxon>Arthropoda</taxon>
        <taxon>Hexapoda</taxon>
        <taxon>Insecta</taxon>
        <taxon>Pterygota</taxon>
        <taxon>Neoptera</taxon>
        <taxon>Paraneoptera</taxon>
        <taxon>Hemiptera</taxon>
        <taxon>Auchenorrhyncha</taxon>
        <taxon>Cercopoidea</taxon>
        <taxon>Clastopteridae</taxon>
        <taxon>Clastoptera</taxon>
    </lineage>
</organism>
<dbReference type="EC" id="2.7.11.1" evidence="1"/>
<dbReference type="InterPro" id="IPR000719">
    <property type="entry name" value="Prot_kinase_dom"/>
</dbReference>
<dbReference type="InterPro" id="IPR050235">
    <property type="entry name" value="CK1_Ser-Thr_kinase"/>
</dbReference>
<dbReference type="Gene3D" id="1.10.510.10">
    <property type="entry name" value="Transferase(Phosphotransferase) domain 1"/>
    <property type="match status" value="1"/>
</dbReference>
<dbReference type="PROSITE" id="PS00107">
    <property type="entry name" value="PROTEIN_KINASE_ATP"/>
    <property type="match status" value="1"/>
</dbReference>
<evidence type="ECO:0000256" key="5">
    <source>
        <dbReference type="SAM" id="MobiDB-lite"/>
    </source>
</evidence>
<dbReference type="AlphaFoldDB" id="A0A1B6D1W6"/>
<evidence type="ECO:0000256" key="1">
    <source>
        <dbReference type="ARBA" id="ARBA00012513"/>
    </source>
</evidence>
<dbReference type="PANTHER" id="PTHR11909">
    <property type="entry name" value="CASEIN KINASE-RELATED"/>
    <property type="match status" value="1"/>
</dbReference>
<feature type="binding site" evidence="4">
    <location>
        <position position="76"/>
    </location>
    <ligand>
        <name>ATP</name>
        <dbReference type="ChEBI" id="CHEBI:30616"/>
    </ligand>
</feature>
<sequence>MKRRQPPLVYDNPKKRIAANGLPLPNPIREGEFLTDLSKKTWKLGRSIGLGGFGEIYLASDDLNRPVSQNAKYVIKVEPHKNGPLFVEMNFYIRVAKIEMIDSWMAKRGLPALGMPYYVGSGSHYYNGERYRFLVLPRYGQDIQKMFLQQGRRFHVKTAFTLASYIMDSLQYIHDHEYIHADIKGSNLMLGFNSQAPVYLIDFGLATRYINREGKHKEYIYDERRAHDGTIEYTSRDAHNGVHSRRGDLEILGYNLVQWLSGKLPWEGQDLEPDQVQQQKINAMKNVNKFLRTCFSPEEPPVALYQYLIYVGNLSFETKPDYKYCKTLFNQGIREAGYQVDGIISFTNHQKRFKIKKKKNIEPENKGIKKKIIISAPSRKPCIPKNVYRITTRKTANGCPSLKSETDFDWAQVLSGNPEKMLRKTECVPTTKIDSTPPEIPRKFADRHNSQLNDSIPEKLDNPTPEMIRVWERMKQRHKEQQLNNSHKRNKSASRSSSPIENEKEVLTLAMEDVIKRRELISPRALRCSRRTSGKTRIPETTVRSRKNISLYTNKRTTRYCSLKG</sequence>
<name>A0A1B6D1W6_9HEMI</name>
<feature type="domain" description="Protein kinase" evidence="6">
    <location>
        <begin position="42"/>
        <end position="392"/>
    </location>
</feature>
<evidence type="ECO:0000256" key="3">
    <source>
        <dbReference type="ARBA" id="ARBA00022840"/>
    </source>
</evidence>
<feature type="region of interest" description="Disordered" evidence="5">
    <location>
        <begin position="475"/>
        <end position="504"/>
    </location>
</feature>
<dbReference type="CDD" id="cd14015">
    <property type="entry name" value="STKc_VRK"/>
    <property type="match status" value="1"/>
</dbReference>
<gene>
    <name evidence="7" type="ORF">g.35666</name>
</gene>
<dbReference type="InterPro" id="IPR017441">
    <property type="entry name" value="Protein_kinase_ATP_BS"/>
</dbReference>
<dbReference type="GO" id="GO:0004674">
    <property type="term" value="F:protein serine/threonine kinase activity"/>
    <property type="evidence" value="ECO:0007669"/>
    <property type="project" value="UniProtKB-EC"/>
</dbReference>
<evidence type="ECO:0000256" key="2">
    <source>
        <dbReference type="ARBA" id="ARBA00022741"/>
    </source>
</evidence>
<evidence type="ECO:0000256" key="4">
    <source>
        <dbReference type="PROSITE-ProRule" id="PRU10141"/>
    </source>
</evidence>
<keyword evidence="2 4" id="KW-0547">Nucleotide-binding</keyword>
<dbReference type="PROSITE" id="PS00108">
    <property type="entry name" value="PROTEIN_KINASE_ST"/>
    <property type="match status" value="1"/>
</dbReference>
<evidence type="ECO:0000259" key="6">
    <source>
        <dbReference type="PROSITE" id="PS50011"/>
    </source>
</evidence>
<keyword evidence="3 4" id="KW-0067">ATP-binding</keyword>
<dbReference type="InterPro" id="IPR011009">
    <property type="entry name" value="Kinase-like_dom_sf"/>
</dbReference>
<dbReference type="EMBL" id="GEDC01017611">
    <property type="protein sequence ID" value="JAS19687.1"/>
    <property type="molecule type" value="Transcribed_RNA"/>
</dbReference>
<accession>A0A1B6D1W6</accession>
<dbReference type="SUPFAM" id="SSF56112">
    <property type="entry name" value="Protein kinase-like (PK-like)"/>
    <property type="match status" value="1"/>
</dbReference>
<dbReference type="InterPro" id="IPR008271">
    <property type="entry name" value="Ser/Thr_kinase_AS"/>
</dbReference>
<protein>
    <recommendedName>
        <fullName evidence="1">non-specific serine/threonine protein kinase</fullName>
        <ecNumber evidence="1">2.7.11.1</ecNumber>
    </recommendedName>
</protein>
<dbReference type="Pfam" id="PF00069">
    <property type="entry name" value="Pkinase"/>
    <property type="match status" value="1"/>
</dbReference>
<dbReference type="SMART" id="SM00220">
    <property type="entry name" value="S_TKc"/>
    <property type="match status" value="1"/>
</dbReference>
<proteinExistence type="predicted"/>